<dbReference type="InterPro" id="IPR002781">
    <property type="entry name" value="TM_pro_TauE-like"/>
</dbReference>
<dbReference type="RefSeq" id="WP_262563921.1">
    <property type="nucleotide sequence ID" value="NZ_JAPFCC010000001.1"/>
</dbReference>
<feature type="transmembrane region" description="Helical" evidence="6">
    <location>
        <begin position="7"/>
        <end position="33"/>
    </location>
</feature>
<keyword evidence="6" id="KW-1003">Cell membrane</keyword>
<accession>A0ABT3MXS5</accession>
<reference evidence="7 8" key="1">
    <citation type="submission" date="2022-10" db="EMBL/GenBank/DDBJ databases">
        <title>High-quality genome sequences of two octocoral-associated bacteria, Endozoicomonas euniceicola EF212 and Endozoicomonas gorgoniicola PS125.</title>
        <authorList>
            <person name="Chiou Y.-J."/>
            <person name="Chen Y.-H."/>
        </authorList>
    </citation>
    <scope>NUCLEOTIDE SEQUENCE [LARGE SCALE GENOMIC DNA]</scope>
    <source>
        <strain evidence="7 8">PS125</strain>
    </source>
</reference>
<evidence type="ECO:0000256" key="2">
    <source>
        <dbReference type="ARBA" id="ARBA00009142"/>
    </source>
</evidence>
<dbReference type="PANTHER" id="PTHR43483">
    <property type="entry name" value="MEMBRANE TRANSPORTER PROTEIN HI_0806-RELATED"/>
    <property type="match status" value="1"/>
</dbReference>
<dbReference type="Proteomes" id="UP001209854">
    <property type="component" value="Unassembled WGS sequence"/>
</dbReference>
<feature type="transmembrane region" description="Helical" evidence="6">
    <location>
        <begin position="78"/>
        <end position="99"/>
    </location>
</feature>
<keyword evidence="5 6" id="KW-0472">Membrane</keyword>
<evidence type="ECO:0000256" key="3">
    <source>
        <dbReference type="ARBA" id="ARBA00022692"/>
    </source>
</evidence>
<evidence type="ECO:0000313" key="8">
    <source>
        <dbReference type="Proteomes" id="UP001209854"/>
    </source>
</evidence>
<organism evidence="7 8">
    <name type="scientific">Endozoicomonas gorgoniicola</name>
    <dbReference type="NCBI Taxonomy" id="1234144"/>
    <lineage>
        <taxon>Bacteria</taxon>
        <taxon>Pseudomonadati</taxon>
        <taxon>Pseudomonadota</taxon>
        <taxon>Gammaproteobacteria</taxon>
        <taxon>Oceanospirillales</taxon>
        <taxon>Endozoicomonadaceae</taxon>
        <taxon>Endozoicomonas</taxon>
    </lineage>
</organism>
<feature type="transmembrane region" description="Helical" evidence="6">
    <location>
        <begin position="137"/>
        <end position="156"/>
    </location>
</feature>
<keyword evidence="8" id="KW-1185">Reference proteome</keyword>
<feature type="transmembrane region" description="Helical" evidence="6">
    <location>
        <begin position="105"/>
        <end position="125"/>
    </location>
</feature>
<keyword evidence="4 6" id="KW-1133">Transmembrane helix</keyword>
<dbReference type="Pfam" id="PF01925">
    <property type="entry name" value="TauE"/>
    <property type="match status" value="1"/>
</dbReference>
<comment type="subcellular location">
    <subcellularLocation>
        <location evidence="6">Cell membrane</location>
        <topology evidence="6">Multi-pass membrane protein</topology>
    </subcellularLocation>
    <subcellularLocation>
        <location evidence="1">Membrane</location>
        <topology evidence="1">Multi-pass membrane protein</topology>
    </subcellularLocation>
</comment>
<evidence type="ECO:0000313" key="7">
    <source>
        <dbReference type="EMBL" id="MCW7554186.1"/>
    </source>
</evidence>
<evidence type="ECO:0000256" key="5">
    <source>
        <dbReference type="ARBA" id="ARBA00023136"/>
    </source>
</evidence>
<name>A0ABT3MXS5_9GAMM</name>
<feature type="transmembrane region" description="Helical" evidence="6">
    <location>
        <begin position="210"/>
        <end position="230"/>
    </location>
</feature>
<evidence type="ECO:0000256" key="6">
    <source>
        <dbReference type="RuleBase" id="RU363041"/>
    </source>
</evidence>
<proteinExistence type="inferred from homology"/>
<evidence type="ECO:0000256" key="1">
    <source>
        <dbReference type="ARBA" id="ARBA00004141"/>
    </source>
</evidence>
<feature type="transmembrane region" description="Helical" evidence="6">
    <location>
        <begin position="176"/>
        <end position="198"/>
    </location>
</feature>
<dbReference type="PANTHER" id="PTHR43483:SF3">
    <property type="entry name" value="MEMBRANE TRANSPORTER PROTEIN HI_0806-RELATED"/>
    <property type="match status" value="1"/>
</dbReference>
<protein>
    <recommendedName>
        <fullName evidence="6">Probable membrane transporter protein</fullName>
    </recommendedName>
</protein>
<sequence>MVFLSYLILGALAGTLAGLFGIGGGLIIVPVLVFSFEIQGLPSEILTHLAVGTSLATIVVTSLSSIRAHHAKGAVRWSIFLLMTIGILLGAWFGVYTAIQMSGAVLQKAIGIFAILIAIKMWIGFKARDGSHLPSRPTFVSAGIFIGWASSIFGIGGGTLSVPFLRKCNLQMPEAVGTSAACGLPIALMGALANMFMGQGNDLLPAMTTGYVYWPAFLGIVLTSMLFARYGARLAHHLSAEVLQKLFAVFLLLVGTEFLIL</sequence>
<evidence type="ECO:0000256" key="4">
    <source>
        <dbReference type="ARBA" id="ARBA00022989"/>
    </source>
</evidence>
<feature type="transmembrane region" description="Helical" evidence="6">
    <location>
        <begin position="242"/>
        <end position="260"/>
    </location>
</feature>
<comment type="caution">
    <text evidence="7">The sequence shown here is derived from an EMBL/GenBank/DDBJ whole genome shotgun (WGS) entry which is preliminary data.</text>
</comment>
<comment type="similarity">
    <text evidence="2 6">Belongs to the 4-toluene sulfonate uptake permease (TSUP) (TC 2.A.102) family.</text>
</comment>
<gene>
    <name evidence="7" type="ORF">NX722_16470</name>
</gene>
<keyword evidence="3 6" id="KW-0812">Transmembrane</keyword>
<dbReference type="EMBL" id="JAPFCC010000001">
    <property type="protein sequence ID" value="MCW7554186.1"/>
    <property type="molecule type" value="Genomic_DNA"/>
</dbReference>
<feature type="transmembrane region" description="Helical" evidence="6">
    <location>
        <begin position="45"/>
        <end position="66"/>
    </location>
</feature>